<evidence type="ECO:0000313" key="5">
    <source>
        <dbReference type="EMBL" id="PIS42078.1"/>
    </source>
</evidence>
<name>A0A2H0YUA3_9BACT</name>
<dbReference type="Proteomes" id="UP000231542">
    <property type="component" value="Unassembled WGS sequence"/>
</dbReference>
<dbReference type="GO" id="GO:0006412">
    <property type="term" value="P:translation"/>
    <property type="evidence" value="ECO:0007669"/>
    <property type="project" value="InterPro"/>
</dbReference>
<dbReference type="PANTHER" id="PTHR11545:SF2">
    <property type="entry name" value="LARGE RIBOSOMAL SUBUNIT PROTEIN UL13M"/>
    <property type="match status" value="1"/>
</dbReference>
<evidence type="ECO:0000256" key="3">
    <source>
        <dbReference type="ARBA" id="ARBA00023274"/>
    </source>
</evidence>
<keyword evidence="3" id="KW-0687">Ribonucleoprotein</keyword>
<dbReference type="AlphaFoldDB" id="A0A2H0YUA3"/>
<dbReference type="InterPro" id="IPR005823">
    <property type="entry name" value="Ribosomal_uL13_bac-type"/>
</dbReference>
<dbReference type="GO" id="GO:1990904">
    <property type="term" value="C:ribonucleoprotein complex"/>
    <property type="evidence" value="ECO:0007669"/>
    <property type="project" value="UniProtKB-KW"/>
</dbReference>
<dbReference type="GO" id="GO:0003729">
    <property type="term" value="F:mRNA binding"/>
    <property type="evidence" value="ECO:0007669"/>
    <property type="project" value="TreeGrafter"/>
</dbReference>
<dbReference type="CDD" id="cd00392">
    <property type="entry name" value="Ribosomal_L13"/>
    <property type="match status" value="1"/>
</dbReference>
<keyword evidence="2 5" id="KW-0689">Ribosomal protein</keyword>
<dbReference type="PIRSF" id="PIRSF002181">
    <property type="entry name" value="Ribosomal_L13"/>
    <property type="match status" value="1"/>
</dbReference>
<dbReference type="Pfam" id="PF00572">
    <property type="entry name" value="Ribosomal_L13"/>
    <property type="match status" value="1"/>
</dbReference>
<dbReference type="GO" id="GO:0017148">
    <property type="term" value="P:negative regulation of translation"/>
    <property type="evidence" value="ECO:0007669"/>
    <property type="project" value="TreeGrafter"/>
</dbReference>
<evidence type="ECO:0000256" key="1">
    <source>
        <dbReference type="ARBA" id="ARBA00006227"/>
    </source>
</evidence>
<reference evidence="5 6" key="1">
    <citation type="submission" date="2017-09" db="EMBL/GenBank/DDBJ databases">
        <title>Depth-based differentiation of microbial function through sediment-hosted aquifers and enrichment of novel symbionts in the deep terrestrial subsurface.</title>
        <authorList>
            <person name="Probst A.J."/>
            <person name="Ladd B."/>
            <person name="Jarett J.K."/>
            <person name="Geller-Mcgrath D.E."/>
            <person name="Sieber C.M."/>
            <person name="Emerson J.B."/>
            <person name="Anantharaman K."/>
            <person name="Thomas B.C."/>
            <person name="Malmstrom R."/>
            <person name="Stieglmeier M."/>
            <person name="Klingl A."/>
            <person name="Woyke T."/>
            <person name="Ryan C.M."/>
            <person name="Banfield J.F."/>
        </authorList>
    </citation>
    <scope>NUCLEOTIDE SEQUENCE [LARGE SCALE GENOMIC DNA]</scope>
    <source>
        <strain evidence="5">CG08_land_8_20_14_0_20_40_16</strain>
    </source>
</reference>
<gene>
    <name evidence="5" type="primary">rplM</name>
    <name evidence="5" type="ORF">COT24_05395</name>
</gene>
<comment type="caution">
    <text evidence="5">The sequence shown here is derived from an EMBL/GenBank/DDBJ whole genome shotgun (WGS) entry which is preliminary data.</text>
</comment>
<dbReference type="PANTHER" id="PTHR11545">
    <property type="entry name" value="RIBOSOMAL PROTEIN L13"/>
    <property type="match status" value="1"/>
</dbReference>
<dbReference type="GO" id="GO:0005840">
    <property type="term" value="C:ribosome"/>
    <property type="evidence" value="ECO:0007669"/>
    <property type="project" value="UniProtKB-KW"/>
</dbReference>
<evidence type="ECO:0000256" key="4">
    <source>
        <dbReference type="ARBA" id="ARBA00035499"/>
    </source>
</evidence>
<dbReference type="EMBL" id="PEXU01000058">
    <property type="protein sequence ID" value="PIS42078.1"/>
    <property type="molecule type" value="Genomic_DNA"/>
</dbReference>
<proteinExistence type="inferred from homology"/>
<comment type="similarity">
    <text evidence="1">Belongs to the universal ribosomal protein uL13 family.</text>
</comment>
<evidence type="ECO:0000256" key="2">
    <source>
        <dbReference type="ARBA" id="ARBA00022980"/>
    </source>
</evidence>
<accession>A0A2H0YUA3</accession>
<organism evidence="5 6">
    <name type="scientific">Candidatus Kerfeldbacteria bacterium CG08_land_8_20_14_0_20_40_16</name>
    <dbReference type="NCBI Taxonomy" id="2014244"/>
    <lineage>
        <taxon>Bacteria</taxon>
        <taxon>Candidatus Kerfeldiibacteriota</taxon>
    </lineage>
</organism>
<dbReference type="InterPro" id="IPR005822">
    <property type="entry name" value="Ribosomal_uL13"/>
</dbReference>
<dbReference type="SUPFAM" id="SSF52161">
    <property type="entry name" value="Ribosomal protein L13"/>
    <property type="match status" value="1"/>
</dbReference>
<protein>
    <recommendedName>
        <fullName evidence="4">50S ribosomal protein L13</fullName>
    </recommendedName>
</protein>
<dbReference type="GO" id="GO:0003735">
    <property type="term" value="F:structural constituent of ribosome"/>
    <property type="evidence" value="ECO:0007669"/>
    <property type="project" value="InterPro"/>
</dbReference>
<sequence>MMKKSYPKNPNRIITYRFDATKTPLGRLASEVAKAVQGKLLPSYRPEKISQVRIIIQNINQVAVSGKKINAKKYFRYTGYPGGIKSKRMGDLFKSNPQQFFINVVKNMLPNNKLRIRMIKKIQFMK</sequence>
<dbReference type="InterPro" id="IPR036899">
    <property type="entry name" value="Ribosomal_uL13_sf"/>
</dbReference>
<dbReference type="NCBIfam" id="TIGR01066">
    <property type="entry name" value="rplM_bact"/>
    <property type="match status" value="1"/>
</dbReference>
<dbReference type="Gene3D" id="3.90.1180.10">
    <property type="entry name" value="Ribosomal protein L13"/>
    <property type="match status" value="1"/>
</dbReference>
<evidence type="ECO:0000313" key="6">
    <source>
        <dbReference type="Proteomes" id="UP000231542"/>
    </source>
</evidence>